<organism evidence="2 3">
    <name type="scientific">Thalassotalea agarivorans</name>
    <name type="common">Thalassomonas agarivorans</name>
    <dbReference type="NCBI Taxonomy" id="349064"/>
    <lineage>
        <taxon>Bacteria</taxon>
        <taxon>Pseudomonadati</taxon>
        <taxon>Pseudomonadota</taxon>
        <taxon>Gammaproteobacteria</taxon>
        <taxon>Alteromonadales</taxon>
        <taxon>Colwelliaceae</taxon>
        <taxon>Thalassotalea</taxon>
    </lineage>
</organism>
<sequence>MKPLLYSLLLLMSPMLIANTALTEVYLTDKTKAFIAAKNARQQPDTTVEDIDHFIGFLADDFIDEHIKFNVTVTDKAALRQGMIAKMKDDVYFSNIRIDQLMVGRNVVFVKYTEHAKVKPSHMDKVIEYTSTNIMSLEFNDSGLIKHIRRHHG</sequence>
<evidence type="ECO:0000313" key="2">
    <source>
        <dbReference type="EMBL" id="SET22496.1"/>
    </source>
</evidence>
<dbReference type="Gene3D" id="3.10.450.50">
    <property type="match status" value="1"/>
</dbReference>
<dbReference type="InterPro" id="IPR032710">
    <property type="entry name" value="NTF2-like_dom_sf"/>
</dbReference>
<dbReference type="SUPFAM" id="SSF54427">
    <property type="entry name" value="NTF2-like"/>
    <property type="match status" value="1"/>
</dbReference>
<dbReference type="EMBL" id="FOHK01000005">
    <property type="protein sequence ID" value="SET22496.1"/>
    <property type="molecule type" value="Genomic_DNA"/>
</dbReference>
<reference evidence="2 3" key="1">
    <citation type="submission" date="2016-10" db="EMBL/GenBank/DDBJ databases">
        <authorList>
            <person name="de Groot N.N."/>
        </authorList>
    </citation>
    <scope>NUCLEOTIDE SEQUENCE [LARGE SCALE GENOMIC DNA]</scope>
    <source>
        <strain evidence="2 3">DSM 19706</strain>
    </source>
</reference>
<evidence type="ECO:0000256" key="1">
    <source>
        <dbReference type="SAM" id="SignalP"/>
    </source>
</evidence>
<dbReference type="OrthoDB" id="1439945at2"/>
<dbReference type="STRING" id="349064.SAMN05660429_01307"/>
<gene>
    <name evidence="2" type="ORF">SAMN05660429_01307</name>
</gene>
<dbReference type="Proteomes" id="UP000199308">
    <property type="component" value="Unassembled WGS sequence"/>
</dbReference>
<keyword evidence="3" id="KW-1185">Reference proteome</keyword>
<feature type="chain" id="PRO_5011761092" description="Nuclear transport factor 2 family protein" evidence="1">
    <location>
        <begin position="19"/>
        <end position="153"/>
    </location>
</feature>
<protein>
    <recommendedName>
        <fullName evidence="4">Nuclear transport factor 2 family protein</fullName>
    </recommendedName>
</protein>
<evidence type="ECO:0008006" key="4">
    <source>
        <dbReference type="Google" id="ProtNLM"/>
    </source>
</evidence>
<keyword evidence="1" id="KW-0732">Signal</keyword>
<proteinExistence type="predicted"/>
<accession>A0A1I0CRT9</accession>
<dbReference type="RefSeq" id="WP_093328634.1">
    <property type="nucleotide sequence ID" value="NZ_AP027363.1"/>
</dbReference>
<name>A0A1I0CRT9_THASX</name>
<feature type="signal peptide" evidence="1">
    <location>
        <begin position="1"/>
        <end position="18"/>
    </location>
</feature>
<dbReference type="AlphaFoldDB" id="A0A1I0CRT9"/>
<evidence type="ECO:0000313" key="3">
    <source>
        <dbReference type="Proteomes" id="UP000199308"/>
    </source>
</evidence>